<dbReference type="InterPro" id="IPR020904">
    <property type="entry name" value="Sc_DH/Rdtase_CS"/>
</dbReference>
<dbReference type="InterPro" id="IPR036291">
    <property type="entry name" value="NAD(P)-bd_dom_sf"/>
</dbReference>
<dbReference type="InterPro" id="IPR002347">
    <property type="entry name" value="SDR_fam"/>
</dbReference>
<proteinExistence type="inferred from homology"/>
<dbReference type="PRINTS" id="PR00081">
    <property type="entry name" value="GDHRDH"/>
</dbReference>
<dbReference type="PANTHER" id="PTHR43477:SF1">
    <property type="entry name" value="DIHYDROANTICAPSIN 7-DEHYDROGENASE"/>
    <property type="match status" value="1"/>
</dbReference>
<keyword evidence="2" id="KW-0560">Oxidoreductase</keyword>
<comment type="similarity">
    <text evidence="1">Belongs to the short-chain dehydrogenases/reductases (SDR) family.</text>
</comment>
<evidence type="ECO:0000313" key="3">
    <source>
        <dbReference type="EMBL" id="MCU6698711.1"/>
    </source>
</evidence>
<dbReference type="Pfam" id="PF13561">
    <property type="entry name" value="adh_short_C2"/>
    <property type="match status" value="1"/>
</dbReference>
<accession>A0ABT2S2B3</accession>
<dbReference type="PANTHER" id="PTHR43477">
    <property type="entry name" value="DIHYDROANTICAPSIN 7-DEHYDROGENASE"/>
    <property type="match status" value="1"/>
</dbReference>
<dbReference type="PROSITE" id="PS00061">
    <property type="entry name" value="ADH_SHORT"/>
    <property type="match status" value="1"/>
</dbReference>
<protein>
    <submittedName>
        <fullName evidence="3">SDR family oxidoreductase</fullName>
    </submittedName>
</protein>
<dbReference type="InterPro" id="IPR051122">
    <property type="entry name" value="SDR_DHRS6-like"/>
</dbReference>
<organism evidence="3 4">
    <name type="scientific">Dorea ammoniilytica</name>
    <dbReference type="NCBI Taxonomy" id="2981788"/>
    <lineage>
        <taxon>Bacteria</taxon>
        <taxon>Bacillati</taxon>
        <taxon>Bacillota</taxon>
        <taxon>Clostridia</taxon>
        <taxon>Lachnospirales</taxon>
        <taxon>Lachnospiraceae</taxon>
        <taxon>Dorea</taxon>
    </lineage>
</organism>
<gene>
    <name evidence="3" type="ORF">OCV65_00425</name>
</gene>
<dbReference type="Gene3D" id="3.40.50.720">
    <property type="entry name" value="NAD(P)-binding Rossmann-like Domain"/>
    <property type="match status" value="1"/>
</dbReference>
<sequence>MKCEGKIALVTGCTSGIGKATMYKLLEEGADVYMLVRNLKRGKKLAEATEEKYPGKVSGVLYFECDKLETIESSIKEAYEDAGRIDIFINNAIGGASAAKDNLTVTETSHETCMGLMESILGVSAECARVVIPLMIAGGGGSIVNVSSSTGVQPDVSRTYYGVAKAAVNMLTQQIAVQYGRQGIRCNAVLPGFTVSKATEKAMPKEFKEAWLKHTLIRRLGTPQDQANAIVFLASDEASWITGHLMEVCGGYGLAANMYGDVVEPPKV</sequence>
<evidence type="ECO:0000313" key="4">
    <source>
        <dbReference type="Proteomes" id="UP001207605"/>
    </source>
</evidence>
<dbReference type="SUPFAM" id="SSF51735">
    <property type="entry name" value="NAD(P)-binding Rossmann-fold domains"/>
    <property type="match status" value="1"/>
</dbReference>
<dbReference type="PRINTS" id="PR00080">
    <property type="entry name" value="SDRFAMILY"/>
</dbReference>
<reference evidence="3 4" key="1">
    <citation type="journal article" date="2021" name="ISME Commun">
        <title>Automated analysis of genomic sequences facilitates high-throughput and comprehensive description of bacteria.</title>
        <authorList>
            <person name="Hitch T.C.A."/>
        </authorList>
    </citation>
    <scope>NUCLEOTIDE SEQUENCE [LARGE SCALE GENOMIC DNA]</scope>
    <source>
        <strain evidence="3 4">Sanger_02</strain>
    </source>
</reference>
<evidence type="ECO:0000256" key="1">
    <source>
        <dbReference type="ARBA" id="ARBA00006484"/>
    </source>
</evidence>
<dbReference type="RefSeq" id="WP_262580529.1">
    <property type="nucleotide sequence ID" value="NZ_JAOQJV010000001.1"/>
</dbReference>
<dbReference type="Proteomes" id="UP001207605">
    <property type="component" value="Unassembled WGS sequence"/>
</dbReference>
<dbReference type="EMBL" id="JAOQJV010000001">
    <property type="protein sequence ID" value="MCU6698711.1"/>
    <property type="molecule type" value="Genomic_DNA"/>
</dbReference>
<dbReference type="CDD" id="cd05233">
    <property type="entry name" value="SDR_c"/>
    <property type="match status" value="1"/>
</dbReference>
<name>A0ABT2S2B3_9FIRM</name>
<keyword evidence="4" id="KW-1185">Reference proteome</keyword>
<evidence type="ECO:0000256" key="2">
    <source>
        <dbReference type="ARBA" id="ARBA00023002"/>
    </source>
</evidence>
<comment type="caution">
    <text evidence="3">The sequence shown here is derived from an EMBL/GenBank/DDBJ whole genome shotgun (WGS) entry which is preliminary data.</text>
</comment>